<reference evidence="2" key="1">
    <citation type="submission" date="2021-01" db="EMBL/GenBank/DDBJ databases">
        <authorList>
            <consortium name="Genoscope - CEA"/>
            <person name="William W."/>
        </authorList>
    </citation>
    <scope>NUCLEOTIDE SEQUENCE</scope>
</reference>
<name>A0A816Y426_BRANA</name>
<dbReference type="AlphaFoldDB" id="A0A816Y426"/>
<organism evidence="2">
    <name type="scientific">Brassica napus</name>
    <name type="common">Rape</name>
    <dbReference type="NCBI Taxonomy" id="3708"/>
    <lineage>
        <taxon>Eukaryota</taxon>
        <taxon>Viridiplantae</taxon>
        <taxon>Streptophyta</taxon>
        <taxon>Embryophyta</taxon>
        <taxon>Tracheophyta</taxon>
        <taxon>Spermatophyta</taxon>
        <taxon>Magnoliopsida</taxon>
        <taxon>eudicotyledons</taxon>
        <taxon>Gunneridae</taxon>
        <taxon>Pentapetalae</taxon>
        <taxon>rosids</taxon>
        <taxon>malvids</taxon>
        <taxon>Brassicales</taxon>
        <taxon>Brassicaceae</taxon>
        <taxon>Brassiceae</taxon>
        <taxon>Brassica</taxon>
    </lineage>
</organism>
<dbReference type="EMBL" id="HG994355">
    <property type="protein sequence ID" value="CAF2152945.1"/>
    <property type="molecule type" value="Genomic_DNA"/>
</dbReference>
<accession>A0A816Y426</accession>
<protein>
    <submittedName>
        <fullName evidence="2">(rape) hypothetical protein</fullName>
    </submittedName>
</protein>
<evidence type="ECO:0000256" key="1">
    <source>
        <dbReference type="ARBA" id="ARBA00022786"/>
    </source>
</evidence>
<evidence type="ECO:0000313" key="2">
    <source>
        <dbReference type="EMBL" id="CAF2152945.1"/>
    </source>
</evidence>
<keyword evidence="1" id="KW-0833">Ubl conjugation pathway</keyword>
<dbReference type="SUPFAM" id="SSF48371">
    <property type="entry name" value="ARM repeat"/>
    <property type="match status" value="1"/>
</dbReference>
<dbReference type="InterPro" id="IPR016024">
    <property type="entry name" value="ARM-type_fold"/>
</dbReference>
<proteinExistence type="predicted"/>
<sequence length="252" mass="27915">MGARFKNLQQELTKVLKDGDVITGILEVDGERKSILDEAAKMLEGRRLKRPIAMLGYIQHFASSTLTKLLDPLLKPDVDIDPELQSDLVKTVFYLSSHEENKTFIVDLLAQGDDSAFDAVSSLCVLEENRDRAVLAGAVRVLTKKLQADAMVDHSLSLLALLSTSQNAVEQMTELALVFTLLKFLRRSTYQPNVENALVTIFNVSERDGSGLEFVSKEEKQKRTLTSVVVNGSEHAQTMALRILQVAAGSRR</sequence>
<gene>
    <name evidence="2" type="ORF">DARMORV10_A01P30220.1</name>
</gene>
<dbReference type="Gene3D" id="1.25.10.10">
    <property type="entry name" value="Leucine-rich Repeat Variant"/>
    <property type="match status" value="1"/>
</dbReference>
<dbReference type="InterPro" id="IPR011989">
    <property type="entry name" value="ARM-like"/>
</dbReference>
<dbReference type="Proteomes" id="UP001295469">
    <property type="component" value="Chromosome A01"/>
</dbReference>
<dbReference type="PANTHER" id="PTHR23315">
    <property type="entry name" value="U BOX DOMAIN-CONTAINING"/>
    <property type="match status" value="1"/>
</dbReference>
<dbReference type="PANTHER" id="PTHR23315:SF357">
    <property type="entry name" value="RING-TYPE E3 UBIQUITIN TRANSFERASE"/>
    <property type="match status" value="1"/>
</dbReference>